<evidence type="ECO:0000259" key="6">
    <source>
        <dbReference type="Pfam" id="PF25973"/>
    </source>
</evidence>
<evidence type="ECO:0000259" key="5">
    <source>
        <dbReference type="Pfam" id="PF25967"/>
    </source>
</evidence>
<keyword evidence="2" id="KW-0175">Coiled coil</keyword>
<dbReference type="Proteomes" id="UP000323522">
    <property type="component" value="Chromosome"/>
</dbReference>
<feature type="domain" description="CusB-like beta-barrel" evidence="4">
    <location>
        <begin position="239"/>
        <end position="308"/>
    </location>
</feature>
<reference evidence="7 10" key="2">
    <citation type="submission" date="2024-06" db="EMBL/GenBank/DDBJ databases">
        <title>Genomic Encyclopedia of Type Strains, Phase IV (KMG-IV): sequencing the most valuable type-strain genomes for metagenomic binning, comparative biology and taxonomic classification.</title>
        <authorList>
            <person name="Goeker M."/>
        </authorList>
    </citation>
    <scope>NUCLEOTIDE SEQUENCE [LARGE SCALE GENOMIC DNA]</scope>
    <source>
        <strain evidence="7 10">D-501</strain>
    </source>
</reference>
<evidence type="ECO:0000256" key="1">
    <source>
        <dbReference type="ARBA" id="ARBA00009477"/>
    </source>
</evidence>
<dbReference type="AlphaFoldDB" id="A0A5C1PY11"/>
<keyword evidence="3" id="KW-0732">Signal</keyword>
<protein>
    <submittedName>
        <fullName evidence="8">Efflux RND transporter periplasmic adaptor subunit</fullName>
    </submittedName>
    <submittedName>
        <fullName evidence="7">RND family efflux transporter MFP subunit</fullName>
    </submittedName>
</protein>
<feature type="domain" description="Multidrug resistance protein MdtA-like C-terminal permuted SH3" evidence="5">
    <location>
        <begin position="317"/>
        <end position="375"/>
    </location>
</feature>
<dbReference type="Pfam" id="PF25954">
    <property type="entry name" value="Beta-barrel_RND_2"/>
    <property type="match status" value="1"/>
</dbReference>
<feature type="domain" description="CzcB-like barrel-sandwich hybrid" evidence="6">
    <location>
        <begin position="95"/>
        <end position="229"/>
    </location>
</feature>
<dbReference type="OrthoDB" id="10524at2"/>
<dbReference type="Pfam" id="PF25967">
    <property type="entry name" value="RND-MFP_C"/>
    <property type="match status" value="1"/>
</dbReference>
<dbReference type="SUPFAM" id="SSF111369">
    <property type="entry name" value="HlyD-like secretion proteins"/>
    <property type="match status" value="1"/>
</dbReference>
<sequence>MRVRLLHFRPAPWCPHLLAALLPALVTLTTLAPQPAEAQASSSPSATPATAATASAGGRAALSVQAVSPRRETLARTLSASGGLAAWQEVVIGAETQGLRLVEVAVQVGERVRRGQLLARLQSDTLTAERAATQAALAEAEAVLAQARLEAERDRALQAGGALSAQQLQQTLTAETTARTRVQALKARLQADEVRLAQTRLLAPDDGLISARLATVGAVAQPGQELFRLIRQGRIEWRAELSGADMARLSPGTAVRLTPAGTDTVLEGRVRQIAPTVDPATRQGLVYVDLTPGAAASPVARPGMLARGEFQLGGSEALTLPQGAVLLREGFSIVMRIEADARVREVKVRTGRRIGDRVEILEGLDAQARVVAQGAGFLGDGDRVKVVGTASGAAK</sequence>
<feature type="signal peptide" evidence="3">
    <location>
        <begin position="1"/>
        <end position="32"/>
    </location>
</feature>
<proteinExistence type="inferred from homology"/>
<dbReference type="Proteomes" id="UP001549111">
    <property type="component" value="Unassembled WGS sequence"/>
</dbReference>
<dbReference type="PANTHER" id="PTHR30469:SF15">
    <property type="entry name" value="HLYD FAMILY OF SECRETION PROTEINS"/>
    <property type="match status" value="1"/>
</dbReference>
<dbReference type="KEGG" id="snn:EWH46_07155"/>
<dbReference type="GO" id="GO:0015562">
    <property type="term" value="F:efflux transmembrane transporter activity"/>
    <property type="evidence" value="ECO:0007669"/>
    <property type="project" value="TreeGrafter"/>
</dbReference>
<reference evidence="8 9" key="1">
    <citation type="submission" date="2019-02" db="EMBL/GenBank/DDBJ databases">
        <title>Complete Genome Sequence and Methylome Analysis of Sphaerotilus natans subsp. sulfidivorans D-507.</title>
        <authorList>
            <person name="Fomenkov A."/>
            <person name="Gridneva E."/>
            <person name="Smolyakov D."/>
            <person name="Dubinina G."/>
            <person name="Vincze T."/>
            <person name="Grabovich M."/>
            <person name="Roberts R.J."/>
        </authorList>
    </citation>
    <scope>NUCLEOTIDE SEQUENCE [LARGE SCALE GENOMIC DNA]</scope>
    <source>
        <strain evidence="8 9">D-507</strain>
    </source>
</reference>
<feature type="coiled-coil region" evidence="2">
    <location>
        <begin position="130"/>
        <end position="157"/>
    </location>
</feature>
<dbReference type="Pfam" id="PF25973">
    <property type="entry name" value="BSH_CzcB"/>
    <property type="match status" value="1"/>
</dbReference>
<dbReference type="Gene3D" id="2.40.30.170">
    <property type="match status" value="1"/>
</dbReference>
<dbReference type="InterPro" id="IPR058627">
    <property type="entry name" value="MdtA-like_C"/>
</dbReference>
<dbReference type="PANTHER" id="PTHR30469">
    <property type="entry name" value="MULTIDRUG RESISTANCE PROTEIN MDTA"/>
    <property type="match status" value="1"/>
</dbReference>
<keyword evidence="10" id="KW-1185">Reference proteome</keyword>
<evidence type="ECO:0000313" key="10">
    <source>
        <dbReference type="Proteomes" id="UP001549111"/>
    </source>
</evidence>
<evidence type="ECO:0000256" key="3">
    <source>
        <dbReference type="SAM" id="SignalP"/>
    </source>
</evidence>
<dbReference type="NCBIfam" id="TIGR01730">
    <property type="entry name" value="RND_mfp"/>
    <property type="match status" value="1"/>
</dbReference>
<dbReference type="Gene3D" id="2.40.50.100">
    <property type="match status" value="1"/>
</dbReference>
<dbReference type="RefSeq" id="WP_149503299.1">
    <property type="nucleotide sequence ID" value="NZ_CP035708.1"/>
</dbReference>
<accession>A0A5C1PY11</accession>
<name>A0A5C1PY11_9BURK</name>
<dbReference type="EMBL" id="JBEPLS010000016">
    <property type="protein sequence ID" value="MET3605377.1"/>
    <property type="molecule type" value="Genomic_DNA"/>
</dbReference>
<dbReference type="InterPro" id="IPR058792">
    <property type="entry name" value="Beta-barrel_RND_2"/>
</dbReference>
<evidence type="ECO:0000256" key="2">
    <source>
        <dbReference type="SAM" id="Coils"/>
    </source>
</evidence>
<dbReference type="Gene3D" id="1.10.287.470">
    <property type="entry name" value="Helix hairpin bin"/>
    <property type="match status" value="1"/>
</dbReference>
<dbReference type="Gene3D" id="2.40.420.20">
    <property type="match status" value="1"/>
</dbReference>
<evidence type="ECO:0000313" key="7">
    <source>
        <dbReference type="EMBL" id="MET3605377.1"/>
    </source>
</evidence>
<evidence type="ECO:0000259" key="4">
    <source>
        <dbReference type="Pfam" id="PF25954"/>
    </source>
</evidence>
<organism evidence="8 9">
    <name type="scientific">Sphaerotilus sulfidivorans</name>
    <dbReference type="NCBI Taxonomy" id="639200"/>
    <lineage>
        <taxon>Bacteria</taxon>
        <taxon>Pseudomonadati</taxon>
        <taxon>Pseudomonadota</taxon>
        <taxon>Betaproteobacteria</taxon>
        <taxon>Burkholderiales</taxon>
        <taxon>Sphaerotilaceae</taxon>
        <taxon>Sphaerotilus</taxon>
    </lineage>
</organism>
<evidence type="ECO:0000313" key="9">
    <source>
        <dbReference type="Proteomes" id="UP000323522"/>
    </source>
</evidence>
<comment type="similarity">
    <text evidence="1">Belongs to the membrane fusion protein (MFP) (TC 8.A.1) family.</text>
</comment>
<feature type="chain" id="PRO_5044618713" evidence="3">
    <location>
        <begin position="33"/>
        <end position="395"/>
    </location>
</feature>
<dbReference type="GO" id="GO:1990281">
    <property type="term" value="C:efflux pump complex"/>
    <property type="evidence" value="ECO:0007669"/>
    <property type="project" value="TreeGrafter"/>
</dbReference>
<dbReference type="InterPro" id="IPR058647">
    <property type="entry name" value="BSH_CzcB-like"/>
</dbReference>
<dbReference type="InterPro" id="IPR006143">
    <property type="entry name" value="RND_pump_MFP"/>
</dbReference>
<evidence type="ECO:0000313" key="8">
    <source>
        <dbReference type="EMBL" id="QEN00575.1"/>
    </source>
</evidence>
<dbReference type="EMBL" id="CP035708">
    <property type="protein sequence ID" value="QEN00575.1"/>
    <property type="molecule type" value="Genomic_DNA"/>
</dbReference>
<gene>
    <name evidence="7" type="ORF">ABIC99_003206</name>
    <name evidence="8" type="ORF">EWH46_07155</name>
</gene>